<dbReference type="SUPFAM" id="SSF81383">
    <property type="entry name" value="F-box domain"/>
    <property type="match status" value="1"/>
</dbReference>
<dbReference type="GO" id="GO:0031146">
    <property type="term" value="P:SCF-dependent proteasomal ubiquitin-dependent protein catabolic process"/>
    <property type="evidence" value="ECO:0007669"/>
    <property type="project" value="TreeGrafter"/>
</dbReference>
<dbReference type="InterPro" id="IPR036047">
    <property type="entry name" value="F-box-like_dom_sf"/>
</dbReference>
<dbReference type="Gene3D" id="3.80.10.10">
    <property type="entry name" value="Ribonuclease Inhibitor"/>
    <property type="match status" value="2"/>
</dbReference>
<dbReference type="AlphaFoldDB" id="A0A0S4IWU4"/>
<accession>A0A0S4IWU4</accession>
<dbReference type="OrthoDB" id="550575at2759"/>
<proteinExistence type="predicted"/>
<sequence>MVQTPRGHTTASTSHAEFKQHYNTFREATLPHRHVDEAKATSSRLALDLSNTVDPTVSCEGLRWLDSLRHTQPPPPQQVAPSAKAPEKNKLLRLPPEIVRNIFGFCSMRALTYDLQLSCRSLRALARSGVWWDRFILSELVDNDLPVVSPFVVLSSTPETLRGHRQRFWLRHLAEGRWPRVPKLVDLSTCSSLPPMWSNRALASEFVMRTSALRLSHSDCCFLTSSQLLLDEQQPSGSMGSVTSLDVSFSSSHLDGAVLHRLMTVLCPHLAILDISGCSAIADDVAPMLFQQVMATLRELICCATHLSFHGDDWKEMSLPRLTKFVVTQSAAFNDDSLQTIARACPSIETLHMSSCSQMTDAGIVEYFAAVKRLNPTNHAVALLDVSIDDCLQIGDLGITVILCSCPCLTSFSIERSWCTGTFLSNGAIAAPLHLHTLSIVGCLGLLREVMRGVALRNALQKWSHLLSPRSRAFLVANKLGGILAPKKSK</sequence>
<dbReference type="EMBL" id="CYKH01000420">
    <property type="protein sequence ID" value="CUF83468.1"/>
    <property type="molecule type" value="Genomic_DNA"/>
</dbReference>
<reference evidence="3" key="1">
    <citation type="submission" date="2015-09" db="EMBL/GenBank/DDBJ databases">
        <authorList>
            <consortium name="Pathogen Informatics"/>
        </authorList>
    </citation>
    <scope>NUCLEOTIDE SEQUENCE [LARGE SCALE GENOMIC DNA]</scope>
    <source>
        <strain evidence="3">Lake Konstanz</strain>
    </source>
</reference>
<gene>
    <name evidence="2" type="ORF">BSAL_66135</name>
</gene>
<dbReference type="PANTHER" id="PTHR13318">
    <property type="entry name" value="PARTNER OF PAIRED, ISOFORM B-RELATED"/>
    <property type="match status" value="1"/>
</dbReference>
<dbReference type="PROSITE" id="PS50181">
    <property type="entry name" value="FBOX"/>
    <property type="match status" value="1"/>
</dbReference>
<dbReference type="VEuPathDB" id="TriTrypDB:BSAL_66135"/>
<dbReference type="Proteomes" id="UP000051952">
    <property type="component" value="Unassembled WGS sequence"/>
</dbReference>
<evidence type="ECO:0000313" key="2">
    <source>
        <dbReference type="EMBL" id="CUF83468.1"/>
    </source>
</evidence>
<feature type="domain" description="F-box" evidence="1">
    <location>
        <begin position="88"/>
        <end position="135"/>
    </location>
</feature>
<protein>
    <recommendedName>
        <fullName evidence="1">F-box domain-containing protein</fullName>
    </recommendedName>
</protein>
<name>A0A0S4IWU4_BODSA</name>
<dbReference type="InterPro" id="IPR001810">
    <property type="entry name" value="F-box_dom"/>
</dbReference>
<organism evidence="2 3">
    <name type="scientific">Bodo saltans</name>
    <name type="common">Flagellated protozoan</name>
    <dbReference type="NCBI Taxonomy" id="75058"/>
    <lineage>
        <taxon>Eukaryota</taxon>
        <taxon>Discoba</taxon>
        <taxon>Euglenozoa</taxon>
        <taxon>Kinetoplastea</taxon>
        <taxon>Metakinetoplastina</taxon>
        <taxon>Eubodonida</taxon>
        <taxon>Bodonidae</taxon>
        <taxon>Bodo</taxon>
    </lineage>
</organism>
<evidence type="ECO:0000313" key="3">
    <source>
        <dbReference type="Proteomes" id="UP000051952"/>
    </source>
</evidence>
<dbReference type="InterPro" id="IPR032675">
    <property type="entry name" value="LRR_dom_sf"/>
</dbReference>
<dbReference type="GO" id="GO:0019005">
    <property type="term" value="C:SCF ubiquitin ligase complex"/>
    <property type="evidence" value="ECO:0007669"/>
    <property type="project" value="TreeGrafter"/>
</dbReference>
<evidence type="ECO:0000259" key="1">
    <source>
        <dbReference type="PROSITE" id="PS50181"/>
    </source>
</evidence>
<dbReference type="SUPFAM" id="SSF52047">
    <property type="entry name" value="RNI-like"/>
    <property type="match status" value="1"/>
</dbReference>
<keyword evidence="3" id="KW-1185">Reference proteome</keyword>